<dbReference type="InterPro" id="IPR050482">
    <property type="entry name" value="Sensor_HK_TwoCompSys"/>
</dbReference>
<evidence type="ECO:0000259" key="5">
    <source>
        <dbReference type="Pfam" id="PF02518"/>
    </source>
</evidence>
<keyword evidence="4" id="KW-1133">Transmembrane helix</keyword>
<dbReference type="InterPro" id="IPR036890">
    <property type="entry name" value="HATPase_C_sf"/>
</dbReference>
<accession>A0ABT4DV38</accession>
<keyword evidence="4" id="KW-0812">Transmembrane</keyword>
<dbReference type="EMBL" id="JAMDLW010000016">
    <property type="protein sequence ID" value="MCY9520620.1"/>
    <property type="molecule type" value="Genomic_DNA"/>
</dbReference>
<proteinExistence type="predicted"/>
<dbReference type="Gene3D" id="3.30.565.10">
    <property type="entry name" value="Histidine kinase-like ATPase, C-terminal domain"/>
    <property type="match status" value="1"/>
</dbReference>
<evidence type="ECO:0000313" key="6">
    <source>
        <dbReference type="EMBL" id="MCY9520620.1"/>
    </source>
</evidence>
<feature type="transmembrane region" description="Helical" evidence="4">
    <location>
        <begin position="243"/>
        <end position="265"/>
    </location>
</feature>
<evidence type="ECO:0000256" key="4">
    <source>
        <dbReference type="SAM" id="Phobius"/>
    </source>
</evidence>
<protein>
    <submittedName>
        <fullName evidence="6">ATP-binding protein</fullName>
    </submittedName>
</protein>
<keyword evidence="4" id="KW-0472">Membrane</keyword>
<evidence type="ECO:0000256" key="3">
    <source>
        <dbReference type="ARBA" id="ARBA00023012"/>
    </source>
</evidence>
<feature type="transmembrane region" description="Helical" evidence="4">
    <location>
        <begin position="150"/>
        <end position="171"/>
    </location>
</feature>
<gene>
    <name evidence="6" type="ORF">M5X09_13260</name>
</gene>
<dbReference type="Proteomes" id="UP001207626">
    <property type="component" value="Unassembled WGS sequence"/>
</dbReference>
<sequence>MGKKDRVTYHLKTIAKIGLVALVVLQCWFIHVTFLYPHLGIRLEVQQGQWKIAGFDNENVYINHALEIGDTIRSINGVPPEDYPTVRNWHIIEQADYIEISQLDEIKLIDLGHESRHPYSDVIPLSSEIVLLLLAGIVRWKDSSTKTMKMLSMLFVIMGTVYMSIGAALRGDIWGEITITSAIVLSPIVLFHFLLQFFQEKAGITCSKRWLQILYSLALLQFAAKFIYFLPGDFYTFFVVDSILKEVLFIIGLGSNLGWFAFISYRHRGQSPQLCAVIRYMWLWICIAFAPLLFLSYLPLLFGYRALVSPLLTSWFALTLPLCFVYLNHFKQLSDIEMILKRMMSVVLIAMVPGSIIVGLNAVIFVERHTFMHHLFSFGFIVIILAFLLYSYPFFHRKLMAAMYPDNLKLKQSLQRITQQLNALDTMEAWSQVILYSMIQTLQVKGAALIIKNPHNDIESYAEGELDMQDIERRVRSGKFHSETSSWFEVERHDAYVAHLMLTQKQNEDELNMEEREWVRQVISYMNIGMKKVMTIQKLNERNQQLKLHANQEALSSKACGTWMVHTLFDSQEKGRTKLAKVLQCGVMQPLHEASLEVEAMHRSAAPDESASLRQVGDRLDEVNMKLRHLCLSLQPKLILTAGLSNAIRQYMELEFQEMKERIHFEVDNQLMVDVQLPSFKLHLFRIVQELLINARKHAFAEHVHLSLAASSDHVLVSYQDDGVGFDPAVVFSSEEKVRGLKQLRARVFMLKGTMDWNAAPGEGACGEIQIPFPDVPVLPNSDETPVAAPVQSGSWG</sequence>
<feature type="transmembrane region" description="Helical" evidence="4">
    <location>
        <begin position="122"/>
        <end position="138"/>
    </location>
</feature>
<reference evidence="6 7" key="1">
    <citation type="submission" date="2022-05" db="EMBL/GenBank/DDBJ databases">
        <title>Genome Sequencing of Bee-Associated Microbes.</title>
        <authorList>
            <person name="Dunlap C."/>
        </authorList>
    </citation>
    <scope>NUCLEOTIDE SEQUENCE [LARGE SCALE GENOMIC DNA]</scope>
    <source>
        <strain evidence="6 7">NRRL NRS-1438</strain>
    </source>
</reference>
<feature type="transmembrane region" description="Helical" evidence="4">
    <location>
        <begin position="210"/>
        <end position="231"/>
    </location>
</feature>
<keyword evidence="6" id="KW-0547">Nucleotide-binding</keyword>
<dbReference type="SUPFAM" id="SSF55874">
    <property type="entry name" value="ATPase domain of HSP90 chaperone/DNA topoisomerase II/histidine kinase"/>
    <property type="match status" value="1"/>
</dbReference>
<feature type="domain" description="Histidine kinase/HSP90-like ATPase" evidence="5">
    <location>
        <begin position="683"/>
        <end position="773"/>
    </location>
</feature>
<dbReference type="InterPro" id="IPR003594">
    <property type="entry name" value="HATPase_dom"/>
</dbReference>
<dbReference type="GO" id="GO:0005524">
    <property type="term" value="F:ATP binding"/>
    <property type="evidence" value="ECO:0007669"/>
    <property type="project" value="UniProtKB-KW"/>
</dbReference>
<organism evidence="6 7">
    <name type="scientific">Paenibacillus apiarius</name>
    <dbReference type="NCBI Taxonomy" id="46240"/>
    <lineage>
        <taxon>Bacteria</taxon>
        <taxon>Bacillati</taxon>
        <taxon>Bacillota</taxon>
        <taxon>Bacilli</taxon>
        <taxon>Bacillales</taxon>
        <taxon>Paenibacillaceae</taxon>
        <taxon>Paenibacillus</taxon>
    </lineage>
</organism>
<evidence type="ECO:0000256" key="1">
    <source>
        <dbReference type="ARBA" id="ARBA00022679"/>
    </source>
</evidence>
<feature type="transmembrane region" description="Helical" evidence="4">
    <location>
        <begin position="277"/>
        <end position="298"/>
    </location>
</feature>
<comment type="caution">
    <text evidence="6">The sequence shown here is derived from an EMBL/GenBank/DDBJ whole genome shotgun (WGS) entry which is preliminary data.</text>
</comment>
<dbReference type="RefSeq" id="WP_087435273.1">
    <property type="nucleotide sequence ID" value="NZ_JAMDLV010000029.1"/>
</dbReference>
<feature type="transmembrane region" description="Helical" evidence="4">
    <location>
        <begin position="371"/>
        <end position="390"/>
    </location>
</feature>
<feature type="transmembrane region" description="Helical" evidence="4">
    <location>
        <begin position="177"/>
        <end position="198"/>
    </location>
</feature>
<keyword evidence="7" id="KW-1185">Reference proteome</keyword>
<feature type="transmembrane region" description="Helical" evidence="4">
    <location>
        <begin position="339"/>
        <end position="365"/>
    </location>
</feature>
<keyword evidence="2" id="KW-0418">Kinase</keyword>
<feature type="transmembrane region" description="Helical" evidence="4">
    <location>
        <begin position="14"/>
        <end position="36"/>
    </location>
</feature>
<feature type="transmembrane region" description="Helical" evidence="4">
    <location>
        <begin position="304"/>
        <end position="327"/>
    </location>
</feature>
<name>A0ABT4DV38_9BACL</name>
<dbReference type="PANTHER" id="PTHR24421">
    <property type="entry name" value="NITRATE/NITRITE SENSOR PROTEIN NARX-RELATED"/>
    <property type="match status" value="1"/>
</dbReference>
<dbReference type="Pfam" id="PF02518">
    <property type="entry name" value="HATPase_c"/>
    <property type="match status" value="1"/>
</dbReference>
<keyword evidence="3" id="KW-0902">Two-component regulatory system</keyword>
<evidence type="ECO:0000256" key="2">
    <source>
        <dbReference type="ARBA" id="ARBA00022777"/>
    </source>
</evidence>
<dbReference type="CDD" id="cd16917">
    <property type="entry name" value="HATPase_UhpB-NarQ-NarX-like"/>
    <property type="match status" value="1"/>
</dbReference>
<evidence type="ECO:0000313" key="7">
    <source>
        <dbReference type="Proteomes" id="UP001207626"/>
    </source>
</evidence>
<keyword evidence="6" id="KW-0067">ATP-binding</keyword>
<keyword evidence="1" id="KW-0808">Transferase</keyword>